<sequence>MAEPARRFPFLARHWFGALCALLGLAPLVLLLAWWPLATLLECSGNEGSGMHCAAAPGLSDMAYTMFMVGAWGSMFTLPAALSLYLLGAAARWLLRRSAAAR</sequence>
<feature type="transmembrane region" description="Helical" evidence="1">
    <location>
        <begin position="69"/>
        <end position="95"/>
    </location>
</feature>
<keyword evidence="1" id="KW-0472">Membrane</keyword>
<keyword evidence="1" id="KW-1133">Transmembrane helix</keyword>
<accession>A0A1H0WRY1</accession>
<evidence type="ECO:0000313" key="3">
    <source>
        <dbReference type="Proteomes" id="UP000199317"/>
    </source>
</evidence>
<evidence type="ECO:0000313" key="2">
    <source>
        <dbReference type="EMBL" id="SDP93474.1"/>
    </source>
</evidence>
<dbReference type="Proteomes" id="UP000199317">
    <property type="component" value="Unassembled WGS sequence"/>
</dbReference>
<name>A0A1H0WRY1_9BURK</name>
<gene>
    <name evidence="2" type="ORF">SAMN04489708_15116</name>
</gene>
<evidence type="ECO:0000256" key="1">
    <source>
        <dbReference type="SAM" id="Phobius"/>
    </source>
</evidence>
<proteinExistence type="predicted"/>
<dbReference type="OrthoDB" id="8820788at2"/>
<dbReference type="AlphaFoldDB" id="A0A1H0WRY1"/>
<dbReference type="RefSeq" id="WP_092840162.1">
    <property type="nucleotide sequence ID" value="NZ_CP028290.1"/>
</dbReference>
<feature type="transmembrane region" description="Helical" evidence="1">
    <location>
        <begin position="12"/>
        <end position="35"/>
    </location>
</feature>
<keyword evidence="3" id="KW-1185">Reference proteome</keyword>
<keyword evidence="1" id="KW-0812">Transmembrane</keyword>
<organism evidence="2 3">
    <name type="scientific">Paracidovorax cattleyae</name>
    <dbReference type="NCBI Taxonomy" id="80868"/>
    <lineage>
        <taxon>Bacteria</taxon>
        <taxon>Pseudomonadati</taxon>
        <taxon>Pseudomonadota</taxon>
        <taxon>Betaproteobacteria</taxon>
        <taxon>Burkholderiales</taxon>
        <taxon>Comamonadaceae</taxon>
        <taxon>Paracidovorax</taxon>
    </lineage>
</organism>
<dbReference type="EMBL" id="FNJL01000051">
    <property type="protein sequence ID" value="SDP93474.1"/>
    <property type="molecule type" value="Genomic_DNA"/>
</dbReference>
<protein>
    <submittedName>
        <fullName evidence="2">Uncharacterized protein</fullName>
    </submittedName>
</protein>
<reference evidence="3" key="1">
    <citation type="submission" date="2016-10" db="EMBL/GenBank/DDBJ databases">
        <authorList>
            <person name="Varghese N."/>
            <person name="Submissions S."/>
        </authorList>
    </citation>
    <scope>NUCLEOTIDE SEQUENCE [LARGE SCALE GENOMIC DNA]</scope>
    <source>
        <strain evidence="3">DSM 17101</strain>
    </source>
</reference>